<sequence>MSRIQGIHIIEQDDSQIGLLNDSHQTISENQAMEHRLAKWRITPRQSAVIGLPLASIAPPATLSVGLSNSTLTTQVSMPNFNWTARWLLERKSHTTVWNDSQPTSIVHLYTKRAAYRGTILASSAPPPNPTFQYSFHGPSISCRHSTENEAPEFAFIAQELYKNQDLTVEEPKCTSLDPATEDRLLIYAAFPPTLDKHMLGDKR</sequence>
<organism evidence="2">
    <name type="scientific">Gibberella zeae</name>
    <name type="common">Wheat head blight fungus</name>
    <name type="synonym">Fusarium graminearum</name>
    <dbReference type="NCBI Taxonomy" id="5518"/>
    <lineage>
        <taxon>Eukaryota</taxon>
        <taxon>Fungi</taxon>
        <taxon>Dikarya</taxon>
        <taxon>Ascomycota</taxon>
        <taxon>Pezizomycotina</taxon>
        <taxon>Sordariomycetes</taxon>
        <taxon>Hypocreomycetidae</taxon>
        <taxon>Hypocreales</taxon>
        <taxon>Nectriaceae</taxon>
        <taxon>Fusarium</taxon>
    </lineage>
</organism>
<dbReference type="EMBL" id="CAJPIJ010000155">
    <property type="protein sequence ID" value="CAG1994361.1"/>
    <property type="molecule type" value="Genomic_DNA"/>
</dbReference>
<name>A0A4E9EMI5_GIBZA</name>
<dbReference type="AlphaFoldDB" id="A0A4E9EMI5"/>
<gene>
    <name evidence="2" type="ORF">FUG_LOCUS562432</name>
    <name evidence="1" type="ORF">MDCFG202_LOCUS388695</name>
</gene>
<dbReference type="EMBL" id="CAAKMV010000196">
    <property type="protein sequence ID" value="VIO64287.1"/>
    <property type="molecule type" value="Genomic_DNA"/>
</dbReference>
<reference evidence="2" key="1">
    <citation type="submission" date="2019-04" db="EMBL/GenBank/DDBJ databases">
        <authorList>
            <person name="Melise S."/>
            <person name="Noan J."/>
            <person name="Okalmin O."/>
        </authorList>
    </citation>
    <scope>NUCLEOTIDE SEQUENCE</scope>
    <source>
        <strain evidence="2">FN9</strain>
    </source>
</reference>
<evidence type="ECO:0000313" key="1">
    <source>
        <dbReference type="EMBL" id="CAG1994361.1"/>
    </source>
</evidence>
<reference evidence="1" key="2">
    <citation type="submission" date="2021-03" db="EMBL/GenBank/DDBJ databases">
        <authorList>
            <person name="Alouane T."/>
            <person name="Langin T."/>
            <person name="Bonhomme L."/>
        </authorList>
    </citation>
    <scope>NUCLEOTIDE SEQUENCE</scope>
    <source>
        <strain evidence="1">MDC_Fg202</strain>
    </source>
</reference>
<evidence type="ECO:0000313" key="2">
    <source>
        <dbReference type="EMBL" id="VIO64287.1"/>
    </source>
</evidence>
<protein>
    <submittedName>
        <fullName evidence="2">Uncharacterized protein</fullName>
    </submittedName>
</protein>
<accession>A0A4E9EMI5</accession>
<dbReference type="Proteomes" id="UP000746612">
    <property type="component" value="Unassembled WGS sequence"/>
</dbReference>
<proteinExistence type="predicted"/>